<dbReference type="Proteomes" id="UP000186074">
    <property type="component" value="Chromosome"/>
</dbReference>
<dbReference type="AlphaFoldDB" id="A0A1P8KJR2"/>
<gene>
    <name evidence="1" type="ORF">LPB137_02335</name>
</gene>
<organism evidence="1 2">
    <name type="scientific">Poseidonibacter parvus</name>
    <dbReference type="NCBI Taxonomy" id="1850254"/>
    <lineage>
        <taxon>Bacteria</taxon>
        <taxon>Pseudomonadati</taxon>
        <taxon>Campylobacterota</taxon>
        <taxon>Epsilonproteobacteria</taxon>
        <taxon>Campylobacterales</taxon>
        <taxon>Arcobacteraceae</taxon>
        <taxon>Poseidonibacter</taxon>
    </lineage>
</organism>
<dbReference type="EMBL" id="CP019070">
    <property type="protein sequence ID" value="APW64764.1"/>
    <property type="molecule type" value="Genomic_DNA"/>
</dbReference>
<protein>
    <submittedName>
        <fullName evidence="1">Uncharacterized protein</fullName>
    </submittedName>
</protein>
<reference evidence="1 2" key="1">
    <citation type="submission" date="2017-01" db="EMBL/GenBank/DDBJ databases">
        <title>Genome sequencing of Arcobacter sp. LPB0137.</title>
        <authorList>
            <person name="Lee G.-W."/>
            <person name="Yi H."/>
        </authorList>
    </citation>
    <scope>NUCLEOTIDE SEQUENCE [LARGE SCALE GENOMIC DNA]</scope>
    <source>
        <strain evidence="1 2">LPB0137</strain>
    </source>
</reference>
<dbReference type="STRING" id="1850254.LPB137_02335"/>
<keyword evidence="2" id="KW-1185">Reference proteome</keyword>
<dbReference type="OrthoDB" id="5344242at2"/>
<proteinExistence type="predicted"/>
<dbReference type="RefSeq" id="WP_076083874.1">
    <property type="nucleotide sequence ID" value="NZ_CP019070.1"/>
</dbReference>
<evidence type="ECO:0000313" key="2">
    <source>
        <dbReference type="Proteomes" id="UP000186074"/>
    </source>
</evidence>
<sequence length="68" mass="7887">MAIVRVERACGCFRNSDFEQVTECETIDAALEKANEMCTIMNEDFCEKHRFKTQYVEGEVLIKMEMNG</sequence>
<accession>A0A1P8KJR2</accession>
<dbReference type="KEGG" id="alp:LPB137_02335"/>
<evidence type="ECO:0000313" key="1">
    <source>
        <dbReference type="EMBL" id="APW64764.1"/>
    </source>
</evidence>
<name>A0A1P8KJR2_9BACT</name>